<dbReference type="GO" id="GO:0005886">
    <property type="term" value="C:plasma membrane"/>
    <property type="evidence" value="ECO:0007669"/>
    <property type="project" value="UniProtKB-SubCell"/>
</dbReference>
<dbReference type="Gene3D" id="3.30.420.150">
    <property type="entry name" value="Exopolyphosphatase. Domain 2"/>
    <property type="match status" value="1"/>
</dbReference>
<dbReference type="KEGG" id="schk:GII14_10010"/>
<name>A0A6G7LRT0_9GAMM</name>
<dbReference type="CDD" id="cd24053">
    <property type="entry name" value="ASKHA_NBD_EcPPX-GppA-like"/>
    <property type="match status" value="1"/>
</dbReference>
<comment type="similarity">
    <text evidence="3">Belongs to the GppA/Ppx family.</text>
</comment>
<evidence type="ECO:0000256" key="9">
    <source>
        <dbReference type="ARBA" id="ARBA00023136"/>
    </source>
</evidence>
<evidence type="ECO:0000256" key="3">
    <source>
        <dbReference type="ARBA" id="ARBA00007125"/>
    </source>
</evidence>
<reference evidence="13 14" key="1">
    <citation type="submission" date="2019-11" db="EMBL/GenBank/DDBJ databases">
        <title>Complete Genome Sequence of Shewanella chilikensis Strain DC57, Isolated from Corroded Seal Rings at a floating production facility in Australia.</title>
        <authorList>
            <person name="Salgar-Chaparro S.J."/>
            <person name="Castillo-Villamizar G.A."/>
            <person name="Poehlein A."/>
            <person name="Daniel R."/>
            <person name="Machuca L."/>
        </authorList>
    </citation>
    <scope>NUCLEOTIDE SEQUENCE [LARGE SCALE GENOMIC DNA]</scope>
    <source>
        <strain evidence="13 14">DC57</strain>
    </source>
</reference>
<feature type="domain" description="Ppx/GppA phosphatase N-terminal" evidence="11">
    <location>
        <begin position="25"/>
        <end position="303"/>
    </location>
</feature>
<evidence type="ECO:0000256" key="7">
    <source>
        <dbReference type="ARBA" id="ARBA00022475"/>
    </source>
</evidence>
<keyword evidence="9" id="KW-0472">Membrane</keyword>
<dbReference type="EC" id="3.6.1.11" evidence="5"/>
<evidence type="ECO:0000256" key="5">
    <source>
        <dbReference type="ARBA" id="ARBA00012451"/>
    </source>
</evidence>
<comment type="catalytic activity">
    <reaction evidence="10">
        <text>[phosphate](n) + H2O = [phosphate](n-1) + phosphate + H(+)</text>
        <dbReference type="Rhea" id="RHEA:21528"/>
        <dbReference type="Rhea" id="RHEA-COMP:9859"/>
        <dbReference type="Rhea" id="RHEA-COMP:14279"/>
        <dbReference type="ChEBI" id="CHEBI:15377"/>
        <dbReference type="ChEBI" id="CHEBI:15378"/>
        <dbReference type="ChEBI" id="CHEBI:16838"/>
        <dbReference type="ChEBI" id="CHEBI:43474"/>
        <dbReference type="EC" id="3.6.1.11"/>
    </reaction>
</comment>
<protein>
    <recommendedName>
        <fullName evidence="6">Exopolyphosphatase</fullName>
        <ecNumber evidence="5">3.6.1.11</ecNumber>
    </recommendedName>
</protein>
<dbReference type="FunFam" id="3.30.420.40:FF:000023">
    <property type="entry name" value="Guanosine-5'-triphosphate,3'-diphosphate pyrophosphatase"/>
    <property type="match status" value="1"/>
</dbReference>
<dbReference type="InterPro" id="IPR048950">
    <property type="entry name" value="Ppx_GppA_C"/>
</dbReference>
<evidence type="ECO:0000256" key="10">
    <source>
        <dbReference type="ARBA" id="ARBA00047607"/>
    </source>
</evidence>
<keyword evidence="7" id="KW-1003">Cell membrane</keyword>
<feature type="domain" description="Ppx/GppA phosphatase C-terminal" evidence="12">
    <location>
        <begin position="315"/>
        <end position="482"/>
    </location>
</feature>
<evidence type="ECO:0000256" key="6">
    <source>
        <dbReference type="ARBA" id="ARBA00020416"/>
    </source>
</evidence>
<comment type="subunit">
    <text evidence="4">Homodimer.</text>
</comment>
<dbReference type="Proteomes" id="UP000502117">
    <property type="component" value="Chromosome"/>
</dbReference>
<comment type="subcellular location">
    <subcellularLocation>
        <location evidence="2">Cell membrane</location>
        <topology evidence="2">Peripheral membrane protein</topology>
    </subcellularLocation>
</comment>
<comment type="cofactor">
    <cofactor evidence="1">
        <name>Mg(2+)</name>
        <dbReference type="ChEBI" id="CHEBI:18420"/>
    </cofactor>
</comment>
<dbReference type="InterPro" id="IPR043129">
    <property type="entry name" value="ATPase_NBD"/>
</dbReference>
<proteinExistence type="inferred from homology"/>
<dbReference type="Pfam" id="PF21447">
    <property type="entry name" value="Ppx-GppA_III"/>
    <property type="match status" value="1"/>
</dbReference>
<evidence type="ECO:0000259" key="11">
    <source>
        <dbReference type="Pfam" id="PF02541"/>
    </source>
</evidence>
<dbReference type="InterPro" id="IPR022371">
    <property type="entry name" value="Exopolyphosphatase"/>
</dbReference>
<sequence length="500" mass="55812">MRTTLTATPKHFVAVDMGSNSFHLVIAREQDGSIQILHKEKRLVQLAEGLDQDNRLDNDAIARGLACLKDFNLRFSTLDQARVRLVATHTLRVARNREAFIEAARAIMPYPVEVVSGHEEARLIYKGIAHSQELAERNLIIDIGGGSTEVVLGHKTQAQILSSLRCGCVSYNQKYFVDGKLTLETFRAAQAAADKQFASLAKEYFSGQWDLTLGSSGSVKAICEAMQHFFNDETITLPRLKQLKQQLLDWGHVDQIELPQVDSKRAPLLPAGLAILISFFKRLPVTELQFAQGALREGVLYELAGISQFGDVSGRTVESMAKLYHVDLNHAAKVATSAKQLFDAVADCWQLEPWRSLLEHAVKLHEIGIHINSRAHHKHGAYIIANSDLPGFSQEQQQLLALLIGNQRKKPNLEALAQLEPAQKLRLIRLMALLRLAVLLNLGRIARSLKITRVKPTATGMQISLPEPRQRISLFAKDLQREQKQLAQLGFELQISYADN</sequence>
<dbReference type="AlphaFoldDB" id="A0A6G7LRT0"/>
<dbReference type="InterPro" id="IPR050273">
    <property type="entry name" value="GppA/Ppx_hydrolase"/>
</dbReference>
<evidence type="ECO:0000313" key="13">
    <source>
        <dbReference type="EMBL" id="QIJ04460.1"/>
    </source>
</evidence>
<evidence type="ECO:0000256" key="4">
    <source>
        <dbReference type="ARBA" id="ARBA00011738"/>
    </source>
</evidence>
<dbReference type="NCBIfam" id="TIGR03706">
    <property type="entry name" value="exo_poly_only"/>
    <property type="match status" value="1"/>
</dbReference>
<dbReference type="GO" id="GO:0004309">
    <property type="term" value="F:exopolyphosphatase activity"/>
    <property type="evidence" value="ECO:0007669"/>
    <property type="project" value="UniProtKB-EC"/>
</dbReference>
<dbReference type="PIRSF" id="PIRSF001267">
    <property type="entry name" value="Pyrophosphatase_GppA_Ppx"/>
    <property type="match status" value="1"/>
</dbReference>
<dbReference type="Gene3D" id="3.30.420.40">
    <property type="match status" value="1"/>
</dbReference>
<evidence type="ECO:0000256" key="2">
    <source>
        <dbReference type="ARBA" id="ARBA00004202"/>
    </source>
</evidence>
<dbReference type="InterPro" id="IPR003695">
    <property type="entry name" value="Ppx_GppA_N"/>
</dbReference>
<evidence type="ECO:0000256" key="1">
    <source>
        <dbReference type="ARBA" id="ARBA00001946"/>
    </source>
</evidence>
<dbReference type="EMBL" id="CP045857">
    <property type="protein sequence ID" value="QIJ04460.1"/>
    <property type="molecule type" value="Genomic_DNA"/>
</dbReference>
<evidence type="ECO:0000256" key="8">
    <source>
        <dbReference type="ARBA" id="ARBA00022801"/>
    </source>
</evidence>
<dbReference type="Gene3D" id="1.10.3210.10">
    <property type="entry name" value="Hypothetical protein af1432"/>
    <property type="match status" value="1"/>
</dbReference>
<dbReference type="PANTHER" id="PTHR30005:SF14">
    <property type="entry name" value="EXOPOLYPHOSPHATASE"/>
    <property type="match status" value="1"/>
</dbReference>
<evidence type="ECO:0000313" key="14">
    <source>
        <dbReference type="Proteomes" id="UP000502117"/>
    </source>
</evidence>
<keyword evidence="8 13" id="KW-0378">Hydrolase</keyword>
<dbReference type="Pfam" id="PF02541">
    <property type="entry name" value="Ppx-GppA"/>
    <property type="match status" value="1"/>
</dbReference>
<organism evidence="13 14">
    <name type="scientific">Shewanella chilikensis</name>
    <dbReference type="NCBI Taxonomy" id="558541"/>
    <lineage>
        <taxon>Bacteria</taxon>
        <taxon>Pseudomonadati</taxon>
        <taxon>Pseudomonadota</taxon>
        <taxon>Gammaproteobacteria</taxon>
        <taxon>Alteromonadales</taxon>
        <taxon>Shewanellaceae</taxon>
        <taxon>Shewanella</taxon>
    </lineage>
</organism>
<dbReference type="InterPro" id="IPR030673">
    <property type="entry name" value="PyroPPase_GppA_Ppx"/>
</dbReference>
<dbReference type="PANTHER" id="PTHR30005">
    <property type="entry name" value="EXOPOLYPHOSPHATASE"/>
    <property type="match status" value="1"/>
</dbReference>
<gene>
    <name evidence="13" type="primary">ppx</name>
    <name evidence="13" type="ORF">GII14_10010</name>
</gene>
<evidence type="ECO:0000259" key="12">
    <source>
        <dbReference type="Pfam" id="PF21447"/>
    </source>
</evidence>
<dbReference type="GO" id="GO:0006798">
    <property type="term" value="P:polyphosphate catabolic process"/>
    <property type="evidence" value="ECO:0007669"/>
    <property type="project" value="TreeGrafter"/>
</dbReference>
<dbReference type="SUPFAM" id="SSF53067">
    <property type="entry name" value="Actin-like ATPase domain"/>
    <property type="match status" value="2"/>
</dbReference>
<dbReference type="FunFam" id="3.30.420.150:FF:000001">
    <property type="entry name" value="Guanosine-5'-triphosphate,3'-diphosphate pyrophosphatase"/>
    <property type="match status" value="1"/>
</dbReference>
<accession>A0A6G7LRT0</accession>
<dbReference type="SUPFAM" id="SSF109604">
    <property type="entry name" value="HD-domain/PDEase-like"/>
    <property type="match status" value="1"/>
</dbReference>